<evidence type="ECO:0000313" key="13">
    <source>
        <dbReference type="Proteomes" id="UP000199128"/>
    </source>
</evidence>
<evidence type="ECO:0000256" key="7">
    <source>
        <dbReference type="ARBA" id="ARBA00023326"/>
    </source>
</evidence>
<dbReference type="InterPro" id="IPR018087">
    <property type="entry name" value="Glyco_hydro_5_CS"/>
</dbReference>
<feature type="signal peptide" evidence="10">
    <location>
        <begin position="1"/>
        <end position="35"/>
    </location>
</feature>
<keyword evidence="7 8" id="KW-0624">Polysaccharide degradation</keyword>
<dbReference type="GO" id="GO:0030245">
    <property type="term" value="P:cellulose catabolic process"/>
    <property type="evidence" value="ECO:0007669"/>
    <property type="project" value="UniProtKB-KW"/>
</dbReference>
<keyword evidence="4 8" id="KW-0136">Cellulose degradation</keyword>
<dbReference type="Pfam" id="PF00553">
    <property type="entry name" value="CBM_2"/>
    <property type="match status" value="1"/>
</dbReference>
<evidence type="ECO:0000259" key="11">
    <source>
        <dbReference type="SMART" id="SM00637"/>
    </source>
</evidence>
<dbReference type="Gene3D" id="2.60.40.290">
    <property type="match status" value="1"/>
</dbReference>
<sequence>MRKFAPTSTNRLFLGEKCLRPCLALAIATLTVAMAATLSACAVGAGSRADGGSGCQELQEQPSESSGPDITAGSGYYTDHPSQAGALRVEGTRLVGQNGHDVVLQGVSTHGLAWYPQYVKAELFSELSDDWNANVVRLALYSAGDGGYCTGGDRSSLRQLVLDGVDRATAADLYVIVDWHTLSDSNPLEHVEEAKELFGDLSGQLSDHDNVIYEICNEPNGSTTWADVKAYAQQVIRVIRKNDPDALVLVGTPEWCQRIDEVVHDPIDDDNVMYTLHFYAATHGQQLRQRLSDAVAEQVPVFVSEYGVCEASGSGRLDTASADAWLDELDELGVSRCMWSLSNKDEAASCIVPGCAKTSGFAAEDLAPAGVWLKERLSYYVQGSVQGESSTPAGDEPAGDERAGGGPAGQAVVARAADGKVATFESGGLSCELKVKGSWQAGERTCYQYSLSVTNPGEPVEGWRISIPFSEDVELTDGWNASFEANGSALSVSSVAYNGRVPQGASVVDIGFQVTASSELGVVLS</sequence>
<dbReference type="Gene3D" id="3.20.20.80">
    <property type="entry name" value="Glycosidases"/>
    <property type="match status" value="1"/>
</dbReference>
<feature type="domain" description="CBM2" evidence="11">
    <location>
        <begin position="429"/>
        <end position="524"/>
    </location>
</feature>
<evidence type="ECO:0000256" key="4">
    <source>
        <dbReference type="ARBA" id="ARBA00023001"/>
    </source>
</evidence>
<evidence type="ECO:0000313" key="12">
    <source>
        <dbReference type="EMBL" id="SER41737.1"/>
    </source>
</evidence>
<feature type="compositionally biased region" description="Polar residues" evidence="9">
    <location>
        <begin position="56"/>
        <end position="68"/>
    </location>
</feature>
<accession>A0A1H9P103</accession>
<dbReference type="InterPro" id="IPR017853">
    <property type="entry name" value="GH"/>
</dbReference>
<reference evidence="13" key="1">
    <citation type="submission" date="2016-10" db="EMBL/GenBank/DDBJ databases">
        <authorList>
            <person name="Varghese N."/>
            <person name="Submissions S."/>
        </authorList>
    </citation>
    <scope>NUCLEOTIDE SEQUENCE [LARGE SCALE GENOMIC DNA]</scope>
    <source>
        <strain evidence="13">KHGC19</strain>
    </source>
</reference>
<dbReference type="RefSeq" id="WP_091008370.1">
    <property type="nucleotide sequence ID" value="NZ_FOGP01000002.1"/>
</dbReference>
<dbReference type="EC" id="3.2.1.4" evidence="8"/>
<dbReference type="InterPro" id="IPR008965">
    <property type="entry name" value="CBM2/CBM3_carb-bd_dom_sf"/>
</dbReference>
<dbReference type="GO" id="GO:0008810">
    <property type="term" value="F:cellulase activity"/>
    <property type="evidence" value="ECO:0007669"/>
    <property type="project" value="UniProtKB-EC"/>
</dbReference>
<keyword evidence="6 8" id="KW-0326">Glycosidase</keyword>
<dbReference type="InterPro" id="IPR012291">
    <property type="entry name" value="CBM2_carb-bd_dom_sf"/>
</dbReference>
<proteinExistence type="inferred from homology"/>
<dbReference type="PROSITE" id="PS00659">
    <property type="entry name" value="GLYCOSYL_HYDROL_F5"/>
    <property type="match status" value="1"/>
</dbReference>
<evidence type="ECO:0000256" key="6">
    <source>
        <dbReference type="ARBA" id="ARBA00023295"/>
    </source>
</evidence>
<dbReference type="InterPro" id="IPR001547">
    <property type="entry name" value="Glyco_hydro_5"/>
</dbReference>
<dbReference type="SUPFAM" id="SSF51445">
    <property type="entry name" value="(Trans)glycosidases"/>
    <property type="match status" value="1"/>
</dbReference>
<feature type="region of interest" description="Disordered" evidence="9">
    <location>
        <begin position="385"/>
        <end position="410"/>
    </location>
</feature>
<dbReference type="EMBL" id="FOGP01000002">
    <property type="protein sequence ID" value="SER41737.1"/>
    <property type="molecule type" value="Genomic_DNA"/>
</dbReference>
<evidence type="ECO:0000256" key="8">
    <source>
        <dbReference type="RuleBase" id="RU361153"/>
    </source>
</evidence>
<evidence type="ECO:0000256" key="9">
    <source>
        <dbReference type="SAM" id="MobiDB-lite"/>
    </source>
</evidence>
<organism evidence="12 13">
    <name type="scientific">Parafannyhessea umbonata</name>
    <dbReference type="NCBI Taxonomy" id="604330"/>
    <lineage>
        <taxon>Bacteria</taxon>
        <taxon>Bacillati</taxon>
        <taxon>Actinomycetota</taxon>
        <taxon>Coriobacteriia</taxon>
        <taxon>Coriobacteriales</taxon>
        <taxon>Atopobiaceae</taxon>
        <taxon>Parafannyhessea</taxon>
    </lineage>
</organism>
<keyword evidence="5 8" id="KW-0119">Carbohydrate metabolism</keyword>
<keyword evidence="2 10" id="KW-0732">Signal</keyword>
<evidence type="ECO:0000256" key="3">
    <source>
        <dbReference type="ARBA" id="ARBA00022801"/>
    </source>
</evidence>
<dbReference type="SUPFAM" id="SSF49384">
    <property type="entry name" value="Carbohydrate-binding domain"/>
    <property type="match status" value="1"/>
</dbReference>
<evidence type="ECO:0000256" key="10">
    <source>
        <dbReference type="SAM" id="SignalP"/>
    </source>
</evidence>
<dbReference type="PANTHER" id="PTHR34142">
    <property type="entry name" value="ENDO-BETA-1,4-GLUCANASE A"/>
    <property type="match status" value="1"/>
</dbReference>
<dbReference type="InterPro" id="IPR001919">
    <property type="entry name" value="CBD2"/>
</dbReference>
<feature type="region of interest" description="Disordered" evidence="9">
    <location>
        <begin position="52"/>
        <end position="75"/>
    </location>
</feature>
<evidence type="ECO:0000256" key="5">
    <source>
        <dbReference type="ARBA" id="ARBA00023277"/>
    </source>
</evidence>
<name>A0A1H9P103_9ACTN</name>
<dbReference type="GO" id="GO:0030247">
    <property type="term" value="F:polysaccharide binding"/>
    <property type="evidence" value="ECO:0007669"/>
    <property type="project" value="InterPro"/>
</dbReference>
<dbReference type="Proteomes" id="UP000199128">
    <property type="component" value="Unassembled WGS sequence"/>
</dbReference>
<dbReference type="AlphaFoldDB" id="A0A1H9P103"/>
<feature type="chain" id="PRO_5011640434" description="Endoglucanase" evidence="10">
    <location>
        <begin position="36"/>
        <end position="525"/>
    </location>
</feature>
<dbReference type="SMART" id="SM00637">
    <property type="entry name" value="CBD_II"/>
    <property type="match status" value="1"/>
</dbReference>
<evidence type="ECO:0000256" key="1">
    <source>
        <dbReference type="ARBA" id="ARBA00000966"/>
    </source>
</evidence>
<protein>
    <recommendedName>
        <fullName evidence="8">Endoglucanase</fullName>
        <ecNumber evidence="8">3.2.1.4</ecNumber>
    </recommendedName>
</protein>
<comment type="similarity">
    <text evidence="8">Belongs to the glycosyl hydrolase 5 (cellulase A) family.</text>
</comment>
<gene>
    <name evidence="12" type="ORF">SAMN05216446_0736</name>
</gene>
<keyword evidence="3 8" id="KW-0378">Hydrolase</keyword>
<dbReference type="PANTHER" id="PTHR34142:SF1">
    <property type="entry name" value="GLYCOSIDE HYDROLASE FAMILY 5 DOMAIN-CONTAINING PROTEIN"/>
    <property type="match status" value="1"/>
</dbReference>
<comment type="catalytic activity">
    <reaction evidence="1 8">
        <text>Endohydrolysis of (1-&gt;4)-beta-D-glucosidic linkages in cellulose, lichenin and cereal beta-D-glucans.</text>
        <dbReference type="EC" id="3.2.1.4"/>
    </reaction>
</comment>
<evidence type="ECO:0000256" key="2">
    <source>
        <dbReference type="ARBA" id="ARBA00022729"/>
    </source>
</evidence>
<dbReference type="Pfam" id="PF00150">
    <property type="entry name" value="Cellulase"/>
    <property type="match status" value="1"/>
</dbReference>